<protein>
    <recommendedName>
        <fullName evidence="3">DUF3396 domain-containing protein</fullName>
    </recommendedName>
</protein>
<organism evidence="1 2">
    <name type="scientific">Myxococcus xanthus</name>
    <dbReference type="NCBI Taxonomy" id="34"/>
    <lineage>
        <taxon>Bacteria</taxon>
        <taxon>Pseudomonadati</taxon>
        <taxon>Myxococcota</taxon>
        <taxon>Myxococcia</taxon>
        <taxon>Myxococcales</taxon>
        <taxon>Cystobacterineae</taxon>
        <taxon>Myxococcaceae</taxon>
        <taxon>Myxococcus</taxon>
    </lineage>
</organism>
<evidence type="ECO:0000313" key="1">
    <source>
        <dbReference type="EMBL" id="QDE71186.1"/>
    </source>
</evidence>
<accession>A0AAE6G5A4</accession>
<dbReference type="RefSeq" id="WP_140799968.1">
    <property type="nucleotide sequence ID" value="NZ_CP017173.1"/>
</dbReference>
<dbReference type="Proteomes" id="UP000320179">
    <property type="component" value="Chromosome"/>
</dbReference>
<dbReference type="EMBL" id="CP017174">
    <property type="protein sequence ID" value="QDE71186.1"/>
    <property type="molecule type" value="Genomic_DNA"/>
</dbReference>
<name>A0AAE6G5A4_MYXXA</name>
<proteinExistence type="predicted"/>
<evidence type="ECO:0008006" key="3">
    <source>
        <dbReference type="Google" id="ProtNLM"/>
    </source>
</evidence>
<evidence type="ECO:0000313" key="2">
    <source>
        <dbReference type="Proteomes" id="UP000320179"/>
    </source>
</evidence>
<sequence length="284" mass="31032">MSAGLSASFYLPYAHSSVATAVLQSLEVYQRAVGPRVLTSYEGDDGEWQPLDSHGWAEVHRGMQEEPWANVHLSGASPEAAFRFDYLGRERVDAPSVSGLGEVSAVSFWLSTEYMEQRGPRQTRELLMALAAPLPFASGNAGLAFSGSLDVAANIRQVRRDCVRYPGLDVLRLSMTSLRIGTRVRGPSWLTFLGAPVLSQLGGADQLRSRLNAPSTTVQAEKGTSAVVTLGDWPATGDSEHGEPLSSYRELARVLEPWTLWGEGESILGLDPEAARRWERRFLD</sequence>
<reference evidence="1 2" key="1">
    <citation type="journal article" date="2019" name="Science">
        <title>Social genes are selection hotspots in kin groups of a soil microbe.</title>
        <authorList>
            <person name="Wielgoss S."/>
            <person name="Wolfensberger R."/>
            <person name="Sun L."/>
            <person name="Fiegna F."/>
            <person name="Velicer G.J."/>
        </authorList>
    </citation>
    <scope>NUCLEOTIDE SEQUENCE [LARGE SCALE GENOMIC DNA]</scope>
    <source>
        <strain evidence="1 2">MC3.5.9c15</strain>
    </source>
</reference>
<dbReference type="AlphaFoldDB" id="A0AAE6G5A4"/>
<dbReference type="Pfam" id="PF11876">
    <property type="entry name" value="TsiV"/>
    <property type="match status" value="1"/>
</dbReference>
<gene>
    <name evidence="1" type="ORF">BHS09_31775</name>
</gene>
<dbReference type="InterPro" id="IPR021815">
    <property type="entry name" value="TsiV"/>
</dbReference>